<dbReference type="GO" id="GO:0006352">
    <property type="term" value="P:DNA-templated transcription initiation"/>
    <property type="evidence" value="ECO:0007669"/>
    <property type="project" value="InterPro"/>
</dbReference>
<reference evidence="9" key="1">
    <citation type="submission" date="2016-09" db="EMBL/GenBank/DDBJ databases">
        <authorList>
            <person name="Strepis N."/>
        </authorList>
    </citation>
    <scope>NUCLEOTIDE SEQUENCE [LARGE SCALE GENOMIC DNA]</scope>
</reference>
<dbReference type="OrthoDB" id="4184921at2"/>
<dbReference type="GO" id="GO:0016987">
    <property type="term" value="F:sigma factor activity"/>
    <property type="evidence" value="ECO:0007669"/>
    <property type="project" value="UniProtKB-KW"/>
</dbReference>
<feature type="region of interest" description="Disordered" evidence="5">
    <location>
        <begin position="1"/>
        <end position="28"/>
    </location>
</feature>
<evidence type="ECO:0000259" key="6">
    <source>
        <dbReference type="Pfam" id="PF04542"/>
    </source>
</evidence>
<dbReference type="InterPro" id="IPR013249">
    <property type="entry name" value="RNA_pol_sigma70_r4_t2"/>
</dbReference>
<dbReference type="InterPro" id="IPR036388">
    <property type="entry name" value="WH-like_DNA-bd_sf"/>
</dbReference>
<dbReference type="InterPro" id="IPR013324">
    <property type="entry name" value="RNA_pol_sigma_r3/r4-like"/>
</dbReference>
<dbReference type="PANTHER" id="PTHR43133">
    <property type="entry name" value="RNA POLYMERASE ECF-TYPE SIGMA FACTO"/>
    <property type="match status" value="1"/>
</dbReference>
<keyword evidence="9" id="KW-1185">Reference proteome</keyword>
<evidence type="ECO:0000259" key="7">
    <source>
        <dbReference type="Pfam" id="PF08281"/>
    </source>
</evidence>
<evidence type="ECO:0000313" key="8">
    <source>
        <dbReference type="EMBL" id="SHE24358.1"/>
    </source>
</evidence>
<feature type="domain" description="RNA polymerase sigma-70 region 2" evidence="6">
    <location>
        <begin position="44"/>
        <end position="109"/>
    </location>
</feature>
<dbReference type="STRING" id="1892869.ACGLYG10_0559"/>
<evidence type="ECO:0000256" key="4">
    <source>
        <dbReference type="ARBA" id="ARBA00023163"/>
    </source>
</evidence>
<protein>
    <submittedName>
        <fullName evidence="8">Nusb/rsmb/tim44</fullName>
    </submittedName>
</protein>
<sequence length="195" mass="22175">MPPNETHSSLQGRSDSPTSQASSAAAHSDITLTRSDAVETFQQIYTDHQPHMLAIARQRLGQQAVAEDITAETFRIAWQHHISGGEVSVPWLYKTLRNLIANQYRRHERDTKYFDSMSGTQDAHESIETAIDDSILVRQAMRSLSADDREILRMAYWEELTRSEMASVLDITTVAVRVRLLRAKKRLRAALEEPE</sequence>
<accession>A0A1M4RWM1</accession>
<dbReference type="Pfam" id="PF08281">
    <property type="entry name" value="Sigma70_r4_2"/>
    <property type="match status" value="1"/>
</dbReference>
<name>A0A1M4RWM1_9ACTO</name>
<evidence type="ECO:0000313" key="9">
    <source>
        <dbReference type="Proteomes" id="UP000184291"/>
    </source>
</evidence>
<keyword evidence="4" id="KW-0804">Transcription</keyword>
<dbReference type="InterPro" id="IPR013325">
    <property type="entry name" value="RNA_pol_sigma_r2"/>
</dbReference>
<evidence type="ECO:0000256" key="1">
    <source>
        <dbReference type="ARBA" id="ARBA00010641"/>
    </source>
</evidence>
<dbReference type="Gene3D" id="1.10.10.10">
    <property type="entry name" value="Winged helix-like DNA-binding domain superfamily/Winged helix DNA-binding domain"/>
    <property type="match status" value="1"/>
</dbReference>
<evidence type="ECO:0000256" key="2">
    <source>
        <dbReference type="ARBA" id="ARBA00023015"/>
    </source>
</evidence>
<dbReference type="InterPro" id="IPR014284">
    <property type="entry name" value="RNA_pol_sigma-70_dom"/>
</dbReference>
<dbReference type="Proteomes" id="UP000184291">
    <property type="component" value="Unassembled WGS sequence"/>
</dbReference>
<dbReference type="NCBIfam" id="TIGR02937">
    <property type="entry name" value="sigma70-ECF"/>
    <property type="match status" value="1"/>
</dbReference>
<organism evidence="8 9">
    <name type="scientific">Actinomyces glycerinitolerans</name>
    <dbReference type="NCBI Taxonomy" id="1892869"/>
    <lineage>
        <taxon>Bacteria</taxon>
        <taxon>Bacillati</taxon>
        <taxon>Actinomycetota</taxon>
        <taxon>Actinomycetes</taxon>
        <taxon>Actinomycetales</taxon>
        <taxon>Actinomycetaceae</taxon>
        <taxon>Actinomyces</taxon>
    </lineage>
</organism>
<dbReference type="Gene3D" id="1.10.1740.10">
    <property type="match status" value="1"/>
</dbReference>
<dbReference type="AlphaFoldDB" id="A0A1M4RWM1"/>
<comment type="similarity">
    <text evidence="1">Belongs to the sigma-70 factor family. ECF subfamily.</text>
</comment>
<feature type="domain" description="RNA polymerase sigma factor 70 region 4 type 2" evidence="7">
    <location>
        <begin position="136"/>
        <end position="187"/>
    </location>
</feature>
<dbReference type="EMBL" id="FQTT01000001">
    <property type="protein sequence ID" value="SHE24358.1"/>
    <property type="molecule type" value="Genomic_DNA"/>
</dbReference>
<evidence type="ECO:0000256" key="5">
    <source>
        <dbReference type="SAM" id="MobiDB-lite"/>
    </source>
</evidence>
<dbReference type="GO" id="GO:0003677">
    <property type="term" value="F:DNA binding"/>
    <property type="evidence" value="ECO:0007669"/>
    <property type="project" value="InterPro"/>
</dbReference>
<dbReference type="Pfam" id="PF04542">
    <property type="entry name" value="Sigma70_r2"/>
    <property type="match status" value="1"/>
</dbReference>
<dbReference type="SUPFAM" id="SSF88946">
    <property type="entry name" value="Sigma2 domain of RNA polymerase sigma factors"/>
    <property type="match status" value="1"/>
</dbReference>
<proteinExistence type="inferred from homology"/>
<keyword evidence="2" id="KW-0805">Transcription regulation</keyword>
<dbReference type="InterPro" id="IPR007627">
    <property type="entry name" value="RNA_pol_sigma70_r2"/>
</dbReference>
<dbReference type="PANTHER" id="PTHR43133:SF25">
    <property type="entry name" value="RNA POLYMERASE SIGMA FACTOR RFAY-RELATED"/>
    <property type="match status" value="1"/>
</dbReference>
<dbReference type="InterPro" id="IPR039425">
    <property type="entry name" value="RNA_pol_sigma-70-like"/>
</dbReference>
<dbReference type="CDD" id="cd06171">
    <property type="entry name" value="Sigma70_r4"/>
    <property type="match status" value="1"/>
</dbReference>
<dbReference type="SUPFAM" id="SSF88659">
    <property type="entry name" value="Sigma3 and sigma4 domains of RNA polymerase sigma factors"/>
    <property type="match status" value="1"/>
</dbReference>
<gene>
    <name evidence="8" type="ORF">ACGLYG10_0559</name>
</gene>
<evidence type="ECO:0000256" key="3">
    <source>
        <dbReference type="ARBA" id="ARBA00023082"/>
    </source>
</evidence>
<keyword evidence="3" id="KW-0731">Sigma factor</keyword>